<keyword evidence="1" id="KW-1133">Transmembrane helix</keyword>
<sequence>MWNDAKPHVHDAQNLSGTIVGTLVAILINIPAKDLAYTAAMAAVGACTSFLASCLLKWLTRRIEQWIRQNKTPPA</sequence>
<dbReference type="KEGG" id="fls:GLV81_09440"/>
<keyword evidence="1" id="KW-0812">Transmembrane</keyword>
<name>A0A6I6GDA5_9BACT</name>
<feature type="transmembrane region" description="Helical" evidence="1">
    <location>
        <begin position="36"/>
        <end position="59"/>
    </location>
</feature>
<keyword evidence="1" id="KW-0472">Membrane</keyword>
<reference evidence="2 3" key="1">
    <citation type="submission" date="2019-11" db="EMBL/GenBank/DDBJ databases">
        <authorList>
            <person name="Im W.T."/>
        </authorList>
    </citation>
    <scope>NUCLEOTIDE SEQUENCE [LARGE SCALE GENOMIC DNA]</scope>
    <source>
        <strain evidence="2 3">SB-02</strain>
    </source>
</reference>
<evidence type="ECO:0000256" key="1">
    <source>
        <dbReference type="SAM" id="Phobius"/>
    </source>
</evidence>
<dbReference type="EMBL" id="CP046566">
    <property type="protein sequence ID" value="QGW28290.1"/>
    <property type="molecule type" value="Genomic_DNA"/>
</dbReference>
<organism evidence="2 3">
    <name type="scientific">Phnomibacter ginsenosidimutans</name>
    <dbReference type="NCBI Taxonomy" id="2676868"/>
    <lineage>
        <taxon>Bacteria</taxon>
        <taxon>Pseudomonadati</taxon>
        <taxon>Bacteroidota</taxon>
        <taxon>Chitinophagia</taxon>
        <taxon>Chitinophagales</taxon>
        <taxon>Chitinophagaceae</taxon>
        <taxon>Phnomibacter</taxon>
    </lineage>
</organism>
<dbReference type="Proteomes" id="UP000426027">
    <property type="component" value="Chromosome"/>
</dbReference>
<dbReference type="AlphaFoldDB" id="A0A6I6GDA5"/>
<protein>
    <submittedName>
        <fullName evidence="2">Uncharacterized protein</fullName>
    </submittedName>
</protein>
<gene>
    <name evidence="2" type="ORF">GLV81_09440</name>
</gene>
<feature type="transmembrane region" description="Helical" evidence="1">
    <location>
        <begin position="12"/>
        <end position="30"/>
    </location>
</feature>
<accession>A0A6I6GDA5</accession>
<evidence type="ECO:0000313" key="3">
    <source>
        <dbReference type="Proteomes" id="UP000426027"/>
    </source>
</evidence>
<proteinExistence type="predicted"/>
<evidence type="ECO:0000313" key="2">
    <source>
        <dbReference type="EMBL" id="QGW28290.1"/>
    </source>
</evidence>
<keyword evidence="3" id="KW-1185">Reference proteome</keyword>